<dbReference type="PROSITE" id="PS01047">
    <property type="entry name" value="HMA_1"/>
    <property type="match status" value="1"/>
</dbReference>
<feature type="domain" description="HMA" evidence="16">
    <location>
        <begin position="2"/>
        <end position="68"/>
    </location>
</feature>
<keyword evidence="3" id="KW-0813">Transport</keyword>
<dbReference type="SUPFAM" id="SSF81653">
    <property type="entry name" value="Calcium ATPase, transduction domain A"/>
    <property type="match status" value="1"/>
</dbReference>
<dbReference type="SUPFAM" id="SSF55008">
    <property type="entry name" value="HMA, heavy metal-associated domain"/>
    <property type="match status" value="1"/>
</dbReference>
<dbReference type="InterPro" id="IPR059000">
    <property type="entry name" value="ATPase_P-type_domA"/>
</dbReference>
<feature type="transmembrane region" description="Helical" evidence="15">
    <location>
        <begin position="333"/>
        <end position="357"/>
    </location>
</feature>
<dbReference type="Gene3D" id="3.30.70.100">
    <property type="match status" value="1"/>
</dbReference>
<evidence type="ECO:0000256" key="15">
    <source>
        <dbReference type="RuleBase" id="RU362081"/>
    </source>
</evidence>
<dbReference type="InterPro" id="IPR001757">
    <property type="entry name" value="P_typ_ATPase"/>
</dbReference>
<dbReference type="SUPFAM" id="SSF56784">
    <property type="entry name" value="HAD-like"/>
    <property type="match status" value="1"/>
</dbReference>
<dbReference type="GO" id="GO:0005524">
    <property type="term" value="F:ATP binding"/>
    <property type="evidence" value="ECO:0007669"/>
    <property type="project" value="UniProtKB-UniRule"/>
</dbReference>
<evidence type="ECO:0000256" key="10">
    <source>
        <dbReference type="ARBA" id="ARBA00022842"/>
    </source>
</evidence>
<dbReference type="InterPro" id="IPR018303">
    <property type="entry name" value="ATPase_P-typ_P_site"/>
</dbReference>
<sequence length="719" mass="74144">MTRQLFGIEGLACAGCARGLERRLAALPGVRSAGVHYLTASALIDWDGTQTTPEALAAATAVAGYRMVPRHRPEEISAAMGREIHRLGIRLAVAVFAGMWSMVPALVIYFTDLPPGTAWALALTSGIFAVPVVFWAGLGILWMAWRSIRLRAPGMDLLISLGALAAFVASLWSLAQGRAEVWFDTATMLITLLLFGRLVDTATRRGAVDALRAMEEASPEVALVEEAGRWIARPCAGIAPGTPIAVEAGAPVSMDGVVRRGESRINRAVLTGESALVPVGVGMRVEAGALNLGRRLILSTDRAFGDRDIDRMGGAIALEIARRGTRANPAEIWAARLSLAIPALAVLTVALALALGLGAETALLRGLTLLVAVCPCALSIALPLAQMRAAAMGASVGLRLRDPDAFATLAHLRSIVFDKTGTLTTGRLRVAEVQPVAGMTPAGLLMLAARAETGISHPIARAILAAHGGEVGPGGQRLPRGAEALDEAGRRIAIGTAPQHDPLGRSWLTVSREGEEVGRIALEDSPDPAAADLLRGLRAEGIDLQMATGDGVSAAMALAARLGLPAAAVSSGCTPLGKAELLRSLPGPVAFVGDGVNDGPALAAADCGISVEGAHSAAAQTAALVVTAGGLSQVGVAIRLSRRMVRIARQNLWLALAYNALMIPAAALGLIGPALAAAAMLASSVSVVLNSQRFARISTRRAGADPHTPVTCRPGIVIG</sequence>
<keyword evidence="11" id="KW-1278">Translocase</keyword>
<feature type="transmembrane region" description="Helical" evidence="15">
    <location>
        <begin position="87"/>
        <end position="111"/>
    </location>
</feature>
<keyword evidence="4 15" id="KW-1003">Cell membrane</keyword>
<dbReference type="InterPro" id="IPR023214">
    <property type="entry name" value="HAD_sf"/>
</dbReference>
<dbReference type="PROSITE" id="PS00154">
    <property type="entry name" value="ATPASE_E1_E2"/>
    <property type="match status" value="1"/>
</dbReference>
<evidence type="ECO:0000256" key="12">
    <source>
        <dbReference type="ARBA" id="ARBA00022989"/>
    </source>
</evidence>
<dbReference type="GO" id="GO:0043682">
    <property type="term" value="F:P-type divalent copper transporter activity"/>
    <property type="evidence" value="ECO:0007669"/>
    <property type="project" value="TreeGrafter"/>
</dbReference>
<evidence type="ECO:0000259" key="16">
    <source>
        <dbReference type="PROSITE" id="PS50846"/>
    </source>
</evidence>
<evidence type="ECO:0000256" key="2">
    <source>
        <dbReference type="ARBA" id="ARBA00006024"/>
    </source>
</evidence>
<evidence type="ECO:0000256" key="8">
    <source>
        <dbReference type="ARBA" id="ARBA00022741"/>
    </source>
</evidence>
<feature type="transmembrane region" description="Helical" evidence="15">
    <location>
        <begin position="157"/>
        <end position="175"/>
    </location>
</feature>
<dbReference type="PRINTS" id="PR00119">
    <property type="entry name" value="CATATPASE"/>
</dbReference>
<feature type="transmembrane region" description="Helical" evidence="15">
    <location>
        <begin position="651"/>
        <end position="668"/>
    </location>
</feature>
<dbReference type="InterPro" id="IPR006121">
    <property type="entry name" value="HMA_dom"/>
</dbReference>
<keyword evidence="12 15" id="KW-1133">Transmembrane helix</keyword>
<dbReference type="EMBL" id="JAESVN010000007">
    <property type="protein sequence ID" value="MBL4918563.1"/>
    <property type="molecule type" value="Genomic_DNA"/>
</dbReference>
<dbReference type="Gene3D" id="3.40.1110.10">
    <property type="entry name" value="Calcium-transporting ATPase, cytoplasmic domain N"/>
    <property type="match status" value="1"/>
</dbReference>
<dbReference type="PANTHER" id="PTHR43520:SF5">
    <property type="entry name" value="CATION-TRANSPORTING P-TYPE ATPASE-RELATED"/>
    <property type="match status" value="1"/>
</dbReference>
<evidence type="ECO:0000256" key="3">
    <source>
        <dbReference type="ARBA" id="ARBA00022448"/>
    </source>
</evidence>
<feature type="transmembrane region" description="Helical" evidence="15">
    <location>
        <begin position="117"/>
        <end position="145"/>
    </location>
</feature>
<dbReference type="Gene3D" id="2.70.150.10">
    <property type="entry name" value="Calcium-transporting ATPase, cytoplasmic transduction domain A"/>
    <property type="match status" value="1"/>
</dbReference>
<feature type="transmembrane region" description="Helical" evidence="15">
    <location>
        <begin position="363"/>
        <end position="385"/>
    </location>
</feature>
<dbReference type="InterPro" id="IPR036163">
    <property type="entry name" value="HMA_dom_sf"/>
</dbReference>
<keyword evidence="9 15" id="KW-0067">ATP-binding</keyword>
<name>A0A8K0VAW8_9RHOB</name>
<evidence type="ECO:0000256" key="9">
    <source>
        <dbReference type="ARBA" id="ARBA00022840"/>
    </source>
</evidence>
<dbReference type="GO" id="GO:0055070">
    <property type="term" value="P:copper ion homeostasis"/>
    <property type="evidence" value="ECO:0007669"/>
    <property type="project" value="TreeGrafter"/>
</dbReference>
<evidence type="ECO:0000256" key="14">
    <source>
        <dbReference type="ARBA" id="ARBA00023136"/>
    </source>
</evidence>
<dbReference type="PRINTS" id="PR00120">
    <property type="entry name" value="HATPASE"/>
</dbReference>
<dbReference type="InterPro" id="IPR023299">
    <property type="entry name" value="ATPase_P-typ_cyto_dom_N"/>
</dbReference>
<keyword evidence="5" id="KW-0597">Phosphoprotein</keyword>
<keyword evidence="7 15" id="KW-0479">Metal-binding</keyword>
<protein>
    <submittedName>
        <fullName evidence="17">Cation-translocating P-type ATPase</fullName>
    </submittedName>
</protein>
<keyword evidence="6 15" id="KW-0812">Transmembrane</keyword>
<dbReference type="Gene3D" id="3.40.50.1000">
    <property type="entry name" value="HAD superfamily/HAD-like"/>
    <property type="match status" value="2"/>
</dbReference>
<dbReference type="Pfam" id="PF00702">
    <property type="entry name" value="Hydrolase"/>
    <property type="match status" value="1"/>
</dbReference>
<evidence type="ECO:0000256" key="6">
    <source>
        <dbReference type="ARBA" id="ARBA00022692"/>
    </source>
</evidence>
<dbReference type="AlphaFoldDB" id="A0A8K0VAW8"/>
<dbReference type="GO" id="GO:0005507">
    <property type="term" value="F:copper ion binding"/>
    <property type="evidence" value="ECO:0007669"/>
    <property type="project" value="TreeGrafter"/>
</dbReference>
<evidence type="ECO:0000313" key="17">
    <source>
        <dbReference type="EMBL" id="MBL4918563.1"/>
    </source>
</evidence>
<evidence type="ECO:0000256" key="7">
    <source>
        <dbReference type="ARBA" id="ARBA00022723"/>
    </source>
</evidence>
<comment type="caution">
    <text evidence="17">The sequence shown here is derived from an EMBL/GenBank/DDBJ whole genome shotgun (WGS) entry which is preliminary data.</text>
</comment>
<keyword evidence="14 15" id="KW-0472">Membrane</keyword>
<evidence type="ECO:0000313" key="18">
    <source>
        <dbReference type="Proteomes" id="UP000648908"/>
    </source>
</evidence>
<evidence type="ECO:0000256" key="1">
    <source>
        <dbReference type="ARBA" id="ARBA00004651"/>
    </source>
</evidence>
<reference evidence="17" key="1">
    <citation type="submission" date="2021-01" db="EMBL/GenBank/DDBJ databases">
        <title>Tabrizicola alba sp. nov. a motile alkaliphilic bacterium isolated from a soda lake.</title>
        <authorList>
            <person name="Szuroczki S."/>
            <person name="Abbaszade G."/>
            <person name="Schumann P."/>
            <person name="Toth E."/>
        </authorList>
    </citation>
    <scope>NUCLEOTIDE SEQUENCE</scope>
    <source>
        <strain evidence="17">DMG-N-6</strain>
    </source>
</reference>
<dbReference type="InterPro" id="IPR017969">
    <property type="entry name" value="Heavy-metal-associated_CS"/>
</dbReference>
<dbReference type="InterPro" id="IPR036412">
    <property type="entry name" value="HAD-like_sf"/>
</dbReference>
<dbReference type="NCBIfam" id="TIGR01525">
    <property type="entry name" value="ATPase-IB_hvy"/>
    <property type="match status" value="1"/>
</dbReference>
<dbReference type="Proteomes" id="UP000648908">
    <property type="component" value="Unassembled WGS sequence"/>
</dbReference>
<dbReference type="GO" id="GO:0005886">
    <property type="term" value="C:plasma membrane"/>
    <property type="evidence" value="ECO:0007669"/>
    <property type="project" value="UniProtKB-SubCell"/>
</dbReference>
<dbReference type="PANTHER" id="PTHR43520">
    <property type="entry name" value="ATP7, ISOFORM B"/>
    <property type="match status" value="1"/>
</dbReference>
<keyword evidence="18" id="KW-1185">Reference proteome</keyword>
<dbReference type="GO" id="GO:0016887">
    <property type="term" value="F:ATP hydrolysis activity"/>
    <property type="evidence" value="ECO:0007669"/>
    <property type="project" value="InterPro"/>
</dbReference>
<organism evidence="17 18">
    <name type="scientific">Szabonella alba</name>
    <dbReference type="NCBI Taxonomy" id="2804194"/>
    <lineage>
        <taxon>Bacteria</taxon>
        <taxon>Pseudomonadati</taxon>
        <taxon>Pseudomonadota</taxon>
        <taxon>Alphaproteobacteria</taxon>
        <taxon>Rhodobacterales</taxon>
        <taxon>Paracoccaceae</taxon>
        <taxon>Szabonella</taxon>
    </lineage>
</organism>
<evidence type="ECO:0000256" key="11">
    <source>
        <dbReference type="ARBA" id="ARBA00022967"/>
    </source>
</evidence>
<evidence type="ECO:0000256" key="4">
    <source>
        <dbReference type="ARBA" id="ARBA00022475"/>
    </source>
</evidence>
<feature type="transmembrane region" description="Helical" evidence="15">
    <location>
        <begin position="181"/>
        <end position="199"/>
    </location>
</feature>
<evidence type="ECO:0000256" key="13">
    <source>
        <dbReference type="ARBA" id="ARBA00023065"/>
    </source>
</evidence>
<dbReference type="InterPro" id="IPR008250">
    <property type="entry name" value="ATPase_P-typ_transduc_dom_A_sf"/>
</dbReference>
<dbReference type="NCBIfam" id="TIGR01494">
    <property type="entry name" value="ATPase_P-type"/>
    <property type="match status" value="2"/>
</dbReference>
<accession>A0A8K0VAW8</accession>
<dbReference type="Pfam" id="PF00403">
    <property type="entry name" value="HMA"/>
    <property type="match status" value="1"/>
</dbReference>
<dbReference type="Pfam" id="PF00122">
    <property type="entry name" value="E1-E2_ATPase"/>
    <property type="match status" value="1"/>
</dbReference>
<proteinExistence type="inferred from homology"/>
<dbReference type="InterPro" id="IPR027256">
    <property type="entry name" value="P-typ_ATPase_IB"/>
</dbReference>
<dbReference type="CDD" id="cd00371">
    <property type="entry name" value="HMA"/>
    <property type="match status" value="1"/>
</dbReference>
<evidence type="ECO:0000256" key="5">
    <source>
        <dbReference type="ARBA" id="ARBA00022553"/>
    </source>
</evidence>
<dbReference type="PROSITE" id="PS50846">
    <property type="entry name" value="HMA_2"/>
    <property type="match status" value="1"/>
</dbReference>
<dbReference type="RefSeq" id="WP_202689559.1">
    <property type="nucleotide sequence ID" value="NZ_JAESVN010000007.1"/>
</dbReference>
<keyword evidence="8 15" id="KW-0547">Nucleotide-binding</keyword>
<comment type="subcellular location">
    <subcellularLocation>
        <location evidence="1">Cell membrane</location>
        <topology evidence="1">Multi-pass membrane protein</topology>
    </subcellularLocation>
</comment>
<gene>
    <name evidence="17" type="ORF">JL811_15160</name>
</gene>
<keyword evidence="13" id="KW-0406">Ion transport</keyword>
<comment type="similarity">
    <text evidence="2 15">Belongs to the cation transport ATPase (P-type) (TC 3.A.3) family. Type IB subfamily.</text>
</comment>
<keyword evidence="10" id="KW-0460">Magnesium</keyword>